<accession>A0A7I8DCI6</accession>
<organism evidence="1 2">
    <name type="scientific">Effusibacillus dendaii</name>
    <dbReference type="NCBI Taxonomy" id="2743772"/>
    <lineage>
        <taxon>Bacteria</taxon>
        <taxon>Bacillati</taxon>
        <taxon>Bacillota</taxon>
        <taxon>Bacilli</taxon>
        <taxon>Bacillales</taxon>
        <taxon>Alicyclobacillaceae</taxon>
        <taxon>Effusibacillus</taxon>
    </lineage>
</organism>
<dbReference type="Gene3D" id="2.60.120.1140">
    <property type="entry name" value="Protein of unknown function DUF192"/>
    <property type="match status" value="1"/>
</dbReference>
<proteinExistence type="predicted"/>
<sequence>MILYKQGSQILLPIEIKKADHFAGRLAGLMFRRELQSKTGLWLVPCNSVHMFFMRFPIDAVFLDDRNRVVKLAANLPPWSFIPPVRKAHSVLELAAGTIDNFQIEEGDRIVV</sequence>
<dbReference type="PANTHER" id="PTHR37953:SF1">
    <property type="entry name" value="UPF0127 PROTEIN MJ1496"/>
    <property type="match status" value="1"/>
</dbReference>
<reference evidence="1 2" key="1">
    <citation type="submission" date="2020-08" db="EMBL/GenBank/DDBJ databases">
        <title>Complete Genome Sequence of Effusibacillus dendaii Strain skT53, Isolated from Farmland soil.</title>
        <authorList>
            <person name="Konishi T."/>
            <person name="Kawasaki H."/>
        </authorList>
    </citation>
    <scope>NUCLEOTIDE SEQUENCE [LARGE SCALE GENOMIC DNA]</scope>
    <source>
        <strain evidence="2">skT53</strain>
    </source>
</reference>
<protein>
    <recommendedName>
        <fullName evidence="3">DUF192 domain-containing protein</fullName>
    </recommendedName>
</protein>
<dbReference type="Pfam" id="PF02643">
    <property type="entry name" value="DUF192"/>
    <property type="match status" value="1"/>
</dbReference>
<name>A0A7I8DCI6_9BACL</name>
<keyword evidence="2" id="KW-1185">Reference proteome</keyword>
<gene>
    <name evidence="1" type="ORF">skT53_12150</name>
</gene>
<dbReference type="PANTHER" id="PTHR37953">
    <property type="entry name" value="UPF0127 PROTEIN MJ1496"/>
    <property type="match status" value="1"/>
</dbReference>
<dbReference type="AlphaFoldDB" id="A0A7I8DCI6"/>
<dbReference type="Proteomes" id="UP000593802">
    <property type="component" value="Chromosome"/>
</dbReference>
<dbReference type="InterPro" id="IPR003795">
    <property type="entry name" value="DUF192"/>
</dbReference>
<dbReference type="RefSeq" id="WP_200760252.1">
    <property type="nucleotide sequence ID" value="NZ_AP023366.1"/>
</dbReference>
<dbReference type="EMBL" id="AP023366">
    <property type="protein sequence ID" value="BCJ86230.1"/>
    <property type="molecule type" value="Genomic_DNA"/>
</dbReference>
<evidence type="ECO:0000313" key="1">
    <source>
        <dbReference type="EMBL" id="BCJ86230.1"/>
    </source>
</evidence>
<dbReference type="KEGG" id="eff:skT53_12150"/>
<evidence type="ECO:0000313" key="2">
    <source>
        <dbReference type="Proteomes" id="UP000593802"/>
    </source>
</evidence>
<dbReference type="InterPro" id="IPR038695">
    <property type="entry name" value="Saro_0823-like_sf"/>
</dbReference>
<evidence type="ECO:0008006" key="3">
    <source>
        <dbReference type="Google" id="ProtNLM"/>
    </source>
</evidence>